<feature type="region of interest" description="Disordered" evidence="9">
    <location>
        <begin position="373"/>
        <end position="393"/>
    </location>
</feature>
<dbReference type="Gene3D" id="1.20.5.1940">
    <property type="match status" value="1"/>
</dbReference>
<evidence type="ECO:0000256" key="3">
    <source>
        <dbReference type="ARBA" id="ARBA00022490"/>
    </source>
</evidence>
<evidence type="ECO:0000256" key="5">
    <source>
        <dbReference type="ARBA" id="ARBA00022723"/>
    </source>
</evidence>
<keyword evidence="5" id="KW-0479">Metal-binding</keyword>
<dbReference type="InterPro" id="IPR002014">
    <property type="entry name" value="VHS_dom"/>
</dbReference>
<dbReference type="Gene3D" id="3.30.40.10">
    <property type="entry name" value="Zinc/RING finger domain, C3HC4 (zinc finger)"/>
    <property type="match status" value="1"/>
</dbReference>
<keyword evidence="14" id="KW-1185">Reference proteome</keyword>
<evidence type="ECO:0000256" key="2">
    <source>
        <dbReference type="ARBA" id="ARBA00015450"/>
    </source>
</evidence>
<dbReference type="SMART" id="SM00064">
    <property type="entry name" value="FYVE"/>
    <property type="match status" value="1"/>
</dbReference>
<dbReference type="SUPFAM" id="SSF48464">
    <property type="entry name" value="ENTH/VHS domain"/>
    <property type="match status" value="1"/>
</dbReference>
<evidence type="ECO:0000256" key="8">
    <source>
        <dbReference type="PROSITE-ProRule" id="PRU00091"/>
    </source>
</evidence>
<dbReference type="CDD" id="cd21387">
    <property type="entry name" value="GAT_Hrs"/>
    <property type="match status" value="1"/>
</dbReference>
<dbReference type="InterPro" id="IPR011011">
    <property type="entry name" value="Znf_FYVE_PHD"/>
</dbReference>
<dbReference type="AlphaFoldDB" id="A0A0N4UDU0"/>
<dbReference type="GO" id="GO:0031623">
    <property type="term" value="P:receptor internalization"/>
    <property type="evidence" value="ECO:0007669"/>
    <property type="project" value="TreeGrafter"/>
</dbReference>
<keyword evidence="3" id="KW-0963">Cytoplasm</keyword>
<feature type="domain" description="FYVE-type" evidence="10">
    <location>
        <begin position="156"/>
        <end position="216"/>
    </location>
</feature>
<proteinExistence type="predicted"/>
<dbReference type="InterPro" id="IPR000306">
    <property type="entry name" value="Znf_FYVE"/>
</dbReference>
<dbReference type="PROSITE" id="PS50179">
    <property type="entry name" value="VHS"/>
    <property type="match status" value="1"/>
</dbReference>
<dbReference type="GO" id="GO:0005769">
    <property type="term" value="C:early endosome"/>
    <property type="evidence" value="ECO:0007669"/>
    <property type="project" value="TreeGrafter"/>
</dbReference>
<evidence type="ECO:0000256" key="7">
    <source>
        <dbReference type="ARBA" id="ARBA00022833"/>
    </source>
</evidence>
<dbReference type="Pfam" id="PF00790">
    <property type="entry name" value="VHS"/>
    <property type="match status" value="1"/>
</dbReference>
<evidence type="ECO:0000256" key="4">
    <source>
        <dbReference type="ARBA" id="ARBA00022553"/>
    </source>
</evidence>
<dbReference type="CDD" id="cd03569">
    <property type="entry name" value="VHS_Hrs"/>
    <property type="match status" value="1"/>
</dbReference>
<dbReference type="Proteomes" id="UP000274756">
    <property type="component" value="Unassembled WGS sequence"/>
</dbReference>
<keyword evidence="4" id="KW-0597">Phosphoprotein</keyword>
<evidence type="ECO:0000256" key="1">
    <source>
        <dbReference type="ARBA" id="ARBA00004496"/>
    </source>
</evidence>
<dbReference type="CDD" id="cd15720">
    <property type="entry name" value="FYVE_Hrs"/>
    <property type="match status" value="1"/>
</dbReference>
<keyword evidence="7" id="KW-0862">Zinc</keyword>
<dbReference type="InterPro" id="IPR024641">
    <property type="entry name" value="HRS_helical"/>
</dbReference>
<accession>A0A0N4UDU0</accession>
<dbReference type="Pfam" id="PF12210">
    <property type="entry name" value="Hrs_helical"/>
    <property type="match status" value="1"/>
</dbReference>
<dbReference type="GO" id="GO:0043130">
    <property type="term" value="F:ubiquitin binding"/>
    <property type="evidence" value="ECO:0007669"/>
    <property type="project" value="InterPro"/>
</dbReference>
<dbReference type="SMART" id="SM00288">
    <property type="entry name" value="VHS"/>
    <property type="match status" value="1"/>
</dbReference>
<reference evidence="12 14" key="2">
    <citation type="submission" date="2018-11" db="EMBL/GenBank/DDBJ databases">
        <authorList>
            <consortium name="Pathogen Informatics"/>
        </authorList>
    </citation>
    <scope>NUCLEOTIDE SEQUENCE [LARGE SCALE GENOMIC DNA]</scope>
</reference>
<evidence type="ECO:0000259" key="10">
    <source>
        <dbReference type="PROSITE" id="PS50178"/>
    </source>
</evidence>
<dbReference type="WBParaSite" id="DME_0000551501-mRNA-1">
    <property type="protein sequence ID" value="DME_0000551501-mRNA-1"/>
    <property type="gene ID" value="DME_0000551501"/>
</dbReference>
<feature type="region of interest" description="Disordered" evidence="9">
    <location>
        <begin position="435"/>
        <end position="463"/>
    </location>
</feature>
<dbReference type="InterPro" id="IPR008942">
    <property type="entry name" value="ENTH_VHS"/>
</dbReference>
<dbReference type="PANTHER" id="PTHR46275">
    <property type="entry name" value="HEPATOCYTE GROWTH FACTOR-REGULATED TYROSINE KINASE SUBSTRATE"/>
    <property type="match status" value="1"/>
</dbReference>
<dbReference type="InterPro" id="IPR013083">
    <property type="entry name" value="Znf_RING/FYVE/PHD"/>
</dbReference>
<dbReference type="InterPro" id="IPR017073">
    <property type="entry name" value="HGS/VPS27"/>
</dbReference>
<evidence type="ECO:0000313" key="14">
    <source>
        <dbReference type="Proteomes" id="UP000274756"/>
    </source>
</evidence>
<feature type="domain" description="VHS" evidence="11">
    <location>
        <begin position="12"/>
        <end position="139"/>
    </location>
</feature>
<dbReference type="OrthoDB" id="957735at2759"/>
<sequence>MSKKFDRQLDKATDSTLIDPNWEAILECVNLIRSGEALKNAVASIRKRYHNENPHVAHHALLVLEACMKNCGSKFHAEVATKDFMEDLKNLSLDSTPDKVKNKILELLQCWAVVFKNKPEYKIVVDTHNLMKLAGFDFPKISEADAMFVAESAPEWVNGDECFRCRTAFGLITRKHHCRACGQIFCDKCSSKQSYLPQFGIEKEVRVCDGCFDKTPSGKKKLPIDASTPSKNNSVSDPKKLAEIRERELEQAEEDEINLAIALSQSEAEAKVLAFIILANNHRQVSHRIYLHRLMHSFYVTIMDNRIRSNTARNRSIVNDTAIQSLFIRLTEMHAQVMARMNKLEDQRTYFESLQDHLAHIQEARQAVNALREEHERQKQERALEEQRNRQRQMQQKVDLMRQKKHEMLFHQRHLALLRFQQQEQEIKMKRMQIQQNAQPVRPNGISSFVQNDTEPQPFNSTGYYQTTQPFYVDSANNGPYVAFF</sequence>
<comment type="subcellular location">
    <subcellularLocation>
        <location evidence="1">Cytoplasm</location>
    </subcellularLocation>
</comment>
<keyword evidence="6 8" id="KW-0863">Zinc-finger</keyword>
<dbReference type="Proteomes" id="UP000038040">
    <property type="component" value="Unplaced"/>
</dbReference>
<evidence type="ECO:0000259" key="11">
    <source>
        <dbReference type="PROSITE" id="PS50179"/>
    </source>
</evidence>
<dbReference type="InterPro" id="IPR017455">
    <property type="entry name" value="Znf_FYVE-rel"/>
</dbReference>
<reference evidence="15" key="1">
    <citation type="submission" date="2017-02" db="UniProtKB">
        <authorList>
            <consortium name="WormBaseParasite"/>
        </authorList>
    </citation>
    <scope>IDENTIFICATION</scope>
</reference>
<evidence type="ECO:0000313" key="15">
    <source>
        <dbReference type="WBParaSite" id="DME_0000551501-mRNA-1"/>
    </source>
</evidence>
<gene>
    <name evidence="12" type="ORF">DME_LOCUS9256</name>
</gene>
<evidence type="ECO:0000256" key="6">
    <source>
        <dbReference type="ARBA" id="ARBA00022771"/>
    </source>
</evidence>
<dbReference type="PANTHER" id="PTHR46275:SF1">
    <property type="entry name" value="HEPATOCYTE GROWTH FACTOR-REGULATED TYROSINE KINASE SUBSTRATE"/>
    <property type="match status" value="1"/>
</dbReference>
<dbReference type="GO" id="GO:0035091">
    <property type="term" value="F:phosphatidylinositol binding"/>
    <property type="evidence" value="ECO:0007669"/>
    <property type="project" value="InterPro"/>
</dbReference>
<feature type="compositionally biased region" description="Basic and acidic residues" evidence="9">
    <location>
        <begin position="373"/>
        <end position="389"/>
    </location>
</feature>
<dbReference type="PROSITE" id="PS50178">
    <property type="entry name" value="ZF_FYVE"/>
    <property type="match status" value="1"/>
</dbReference>
<dbReference type="GO" id="GO:0008270">
    <property type="term" value="F:zinc ion binding"/>
    <property type="evidence" value="ECO:0007669"/>
    <property type="project" value="UniProtKB-KW"/>
</dbReference>
<evidence type="ECO:0000313" key="13">
    <source>
        <dbReference type="Proteomes" id="UP000038040"/>
    </source>
</evidence>
<dbReference type="GO" id="GO:0032456">
    <property type="term" value="P:endocytic recycling"/>
    <property type="evidence" value="ECO:0007669"/>
    <property type="project" value="TreeGrafter"/>
</dbReference>
<evidence type="ECO:0000313" key="12">
    <source>
        <dbReference type="EMBL" id="VDN59283.1"/>
    </source>
</evidence>
<evidence type="ECO:0000256" key="9">
    <source>
        <dbReference type="SAM" id="MobiDB-lite"/>
    </source>
</evidence>
<dbReference type="STRING" id="318479.A0A0N4UDU0"/>
<dbReference type="PIRSF" id="PIRSF036956">
    <property type="entry name" value="Hrs_Vps27"/>
    <property type="match status" value="1"/>
</dbReference>
<dbReference type="Pfam" id="PF01363">
    <property type="entry name" value="FYVE"/>
    <property type="match status" value="1"/>
</dbReference>
<protein>
    <recommendedName>
        <fullName evidence="2">Hepatocyte growth factor-regulated tyrosine kinase substrate</fullName>
    </recommendedName>
</protein>
<name>A0A0N4UDU0_DRAME</name>
<organism evidence="13 15">
    <name type="scientific">Dracunculus medinensis</name>
    <name type="common">Guinea worm</name>
    <dbReference type="NCBI Taxonomy" id="318479"/>
    <lineage>
        <taxon>Eukaryota</taxon>
        <taxon>Metazoa</taxon>
        <taxon>Ecdysozoa</taxon>
        <taxon>Nematoda</taxon>
        <taxon>Chromadorea</taxon>
        <taxon>Rhabditida</taxon>
        <taxon>Spirurina</taxon>
        <taxon>Dracunculoidea</taxon>
        <taxon>Dracunculidae</taxon>
        <taxon>Dracunculus</taxon>
    </lineage>
</organism>
<dbReference type="Gene3D" id="1.25.40.90">
    <property type="match status" value="1"/>
</dbReference>
<dbReference type="SUPFAM" id="SSF57903">
    <property type="entry name" value="FYVE/PHD zinc finger"/>
    <property type="match status" value="1"/>
</dbReference>
<dbReference type="EMBL" id="UYYG01001179">
    <property type="protein sequence ID" value="VDN59283.1"/>
    <property type="molecule type" value="Genomic_DNA"/>
</dbReference>